<accession>A0A382DE75</accession>
<gene>
    <name evidence="2" type="ORF">METZ01_LOCUS188835</name>
</gene>
<sequence>MNLTFGRRRPSWNGTDRTLTAPLGRPDDRSEEEDRCRESVEVVGTSHRSDLPNARHAGHRSGAQRVHQ</sequence>
<dbReference type="AlphaFoldDB" id="A0A382DE75"/>
<dbReference type="EMBL" id="UINC01038654">
    <property type="protein sequence ID" value="SVB35981.1"/>
    <property type="molecule type" value="Genomic_DNA"/>
</dbReference>
<feature type="compositionally biased region" description="Basic residues" evidence="1">
    <location>
        <begin position="1"/>
        <end position="10"/>
    </location>
</feature>
<proteinExistence type="predicted"/>
<feature type="region of interest" description="Disordered" evidence="1">
    <location>
        <begin position="1"/>
        <end position="68"/>
    </location>
</feature>
<evidence type="ECO:0000313" key="2">
    <source>
        <dbReference type="EMBL" id="SVB35981.1"/>
    </source>
</evidence>
<feature type="compositionally biased region" description="Basic and acidic residues" evidence="1">
    <location>
        <begin position="25"/>
        <end position="40"/>
    </location>
</feature>
<evidence type="ECO:0000256" key="1">
    <source>
        <dbReference type="SAM" id="MobiDB-lite"/>
    </source>
</evidence>
<reference evidence="2" key="1">
    <citation type="submission" date="2018-05" db="EMBL/GenBank/DDBJ databases">
        <authorList>
            <person name="Lanie J.A."/>
            <person name="Ng W.-L."/>
            <person name="Kazmierczak K.M."/>
            <person name="Andrzejewski T.M."/>
            <person name="Davidsen T.M."/>
            <person name="Wayne K.J."/>
            <person name="Tettelin H."/>
            <person name="Glass J.I."/>
            <person name="Rusch D."/>
            <person name="Podicherti R."/>
            <person name="Tsui H.-C.T."/>
            <person name="Winkler M.E."/>
        </authorList>
    </citation>
    <scope>NUCLEOTIDE SEQUENCE</scope>
</reference>
<protein>
    <submittedName>
        <fullName evidence="2">Uncharacterized protein</fullName>
    </submittedName>
</protein>
<name>A0A382DE75_9ZZZZ</name>
<organism evidence="2">
    <name type="scientific">marine metagenome</name>
    <dbReference type="NCBI Taxonomy" id="408172"/>
    <lineage>
        <taxon>unclassified sequences</taxon>
        <taxon>metagenomes</taxon>
        <taxon>ecological metagenomes</taxon>
    </lineage>
</organism>